<protein>
    <submittedName>
        <fullName evidence="4">Tetratricopeptide repeat family protein</fullName>
    </submittedName>
</protein>
<dbReference type="Gene3D" id="1.25.40.10">
    <property type="entry name" value="Tetratricopeptide repeat domain"/>
    <property type="match status" value="2"/>
</dbReference>
<dbReference type="InterPro" id="IPR011990">
    <property type="entry name" value="TPR-like_helical_dom_sf"/>
</dbReference>
<dbReference type="SMART" id="SM00028">
    <property type="entry name" value="TPR"/>
    <property type="match status" value="1"/>
</dbReference>
<dbReference type="InterPro" id="IPR050498">
    <property type="entry name" value="Ycf3"/>
</dbReference>
<dbReference type="PROSITE" id="PS51257">
    <property type="entry name" value="PROKAR_LIPOPROTEIN"/>
    <property type="match status" value="1"/>
</dbReference>
<keyword evidence="2 3" id="KW-0802">TPR repeat</keyword>
<dbReference type="PANTHER" id="PTHR44858">
    <property type="entry name" value="TETRATRICOPEPTIDE REPEAT PROTEIN 6"/>
    <property type="match status" value="1"/>
</dbReference>
<dbReference type="PANTHER" id="PTHR44858:SF1">
    <property type="entry name" value="UDP-N-ACETYLGLUCOSAMINE--PEPTIDE N-ACETYLGLUCOSAMINYLTRANSFERASE SPINDLY-RELATED"/>
    <property type="match status" value="1"/>
</dbReference>
<dbReference type="EMBL" id="FLUQ01000005">
    <property type="protein sequence ID" value="SBW09104.1"/>
    <property type="molecule type" value="Genomic_DNA"/>
</dbReference>
<dbReference type="SUPFAM" id="SSF48452">
    <property type="entry name" value="TPR-like"/>
    <property type="match status" value="1"/>
</dbReference>
<evidence type="ECO:0000256" key="2">
    <source>
        <dbReference type="ARBA" id="ARBA00022803"/>
    </source>
</evidence>
<keyword evidence="1" id="KW-0677">Repeat</keyword>
<accession>A0A212KBH3</accession>
<evidence type="ECO:0000313" key="4">
    <source>
        <dbReference type="EMBL" id="SBW09104.1"/>
    </source>
</evidence>
<dbReference type="InterPro" id="IPR019734">
    <property type="entry name" value="TPR_rpt"/>
</dbReference>
<gene>
    <name evidence="4" type="ORF">KL86DPRO_50068</name>
</gene>
<dbReference type="AlphaFoldDB" id="A0A212KBH3"/>
<organism evidence="4">
    <name type="scientific">uncultured delta proteobacterium</name>
    <dbReference type="NCBI Taxonomy" id="34034"/>
    <lineage>
        <taxon>Bacteria</taxon>
        <taxon>Deltaproteobacteria</taxon>
        <taxon>environmental samples</taxon>
    </lineage>
</organism>
<reference evidence="4" key="1">
    <citation type="submission" date="2016-04" db="EMBL/GenBank/DDBJ databases">
        <authorList>
            <person name="Evans L.H."/>
            <person name="Alamgir A."/>
            <person name="Owens N."/>
            <person name="Weber N.D."/>
            <person name="Virtaneva K."/>
            <person name="Barbian K."/>
            <person name="Babar A."/>
            <person name="Rosenke K."/>
        </authorList>
    </citation>
    <scope>NUCLEOTIDE SEQUENCE</scope>
    <source>
        <strain evidence="4">86</strain>
    </source>
</reference>
<evidence type="ECO:0000256" key="1">
    <source>
        <dbReference type="ARBA" id="ARBA00022737"/>
    </source>
</evidence>
<feature type="repeat" description="TPR" evidence="3">
    <location>
        <begin position="78"/>
        <end position="111"/>
    </location>
</feature>
<dbReference type="PROSITE" id="PS50005">
    <property type="entry name" value="TPR"/>
    <property type="match status" value="1"/>
</dbReference>
<proteinExistence type="predicted"/>
<name>A0A212KBH3_9DELT</name>
<evidence type="ECO:0000256" key="3">
    <source>
        <dbReference type="PROSITE-ProRule" id="PRU00339"/>
    </source>
</evidence>
<sequence>MHIRNIFFIAAVCVILAGCGGKELAPHNPMGLSGKLNAEAEASFARAHVLWDKRDVCSDPPLAVGLLDKAIALEPGYAEAYLRRGLAKSDMKDWDGAFDDLTKAIRLNPSAEAFAFRGLVSMRGGNHMGARKDFDRSLAITKRQHRAWNFRGALNRLEGFQEAACADFAEGCDYGDCIGLETSIKMGECPP</sequence>